<organism evidence="9 10">
    <name type="scientific">Gigaspora margarita</name>
    <dbReference type="NCBI Taxonomy" id="4874"/>
    <lineage>
        <taxon>Eukaryota</taxon>
        <taxon>Fungi</taxon>
        <taxon>Fungi incertae sedis</taxon>
        <taxon>Mucoromycota</taxon>
        <taxon>Glomeromycotina</taxon>
        <taxon>Glomeromycetes</taxon>
        <taxon>Diversisporales</taxon>
        <taxon>Gigasporaceae</taxon>
        <taxon>Gigaspora</taxon>
    </lineage>
</organism>
<keyword evidence="3" id="KW-0677">Repeat</keyword>
<keyword evidence="4 7" id="KW-1133">Transmembrane helix</keyword>
<feature type="transmembrane region" description="Helical" evidence="7">
    <location>
        <begin position="704"/>
        <end position="726"/>
    </location>
</feature>
<evidence type="ECO:0000313" key="10">
    <source>
        <dbReference type="Proteomes" id="UP000439903"/>
    </source>
</evidence>
<name>A0A8H3XF86_GIGMA</name>
<evidence type="ECO:0000313" key="9">
    <source>
        <dbReference type="EMBL" id="KAF0452877.1"/>
    </source>
</evidence>
<feature type="coiled-coil region" evidence="6">
    <location>
        <begin position="887"/>
        <end position="931"/>
    </location>
</feature>
<dbReference type="InterPro" id="IPR005821">
    <property type="entry name" value="Ion_trans_dom"/>
</dbReference>
<evidence type="ECO:0000256" key="5">
    <source>
        <dbReference type="ARBA" id="ARBA00023136"/>
    </source>
</evidence>
<dbReference type="EMBL" id="WTPW01001152">
    <property type="protein sequence ID" value="KAF0452877.1"/>
    <property type="molecule type" value="Genomic_DNA"/>
</dbReference>
<evidence type="ECO:0000256" key="7">
    <source>
        <dbReference type="SAM" id="Phobius"/>
    </source>
</evidence>
<keyword evidence="2 7" id="KW-0812">Transmembrane</keyword>
<evidence type="ECO:0000256" key="1">
    <source>
        <dbReference type="ARBA" id="ARBA00004141"/>
    </source>
</evidence>
<evidence type="ECO:0000259" key="8">
    <source>
        <dbReference type="Pfam" id="PF00520"/>
    </source>
</evidence>
<reference evidence="9 10" key="1">
    <citation type="journal article" date="2019" name="Environ. Microbiol.">
        <title>At the nexus of three kingdoms: the genome of the mycorrhizal fungus Gigaspora margarita provides insights into plant, endobacterial and fungal interactions.</title>
        <authorList>
            <person name="Venice F."/>
            <person name="Ghignone S."/>
            <person name="Salvioli di Fossalunga A."/>
            <person name="Amselem J."/>
            <person name="Novero M."/>
            <person name="Xianan X."/>
            <person name="Sedzielewska Toro K."/>
            <person name="Morin E."/>
            <person name="Lipzen A."/>
            <person name="Grigoriev I.V."/>
            <person name="Henrissat B."/>
            <person name="Martin F.M."/>
            <person name="Bonfante P."/>
        </authorList>
    </citation>
    <scope>NUCLEOTIDE SEQUENCE [LARGE SCALE GENOMIC DNA]</scope>
    <source>
        <strain evidence="9 10">BEG34</strain>
    </source>
</reference>
<dbReference type="SUPFAM" id="SSF82171">
    <property type="entry name" value="DPP6 N-terminal domain-like"/>
    <property type="match status" value="1"/>
</dbReference>
<keyword evidence="10" id="KW-1185">Reference proteome</keyword>
<dbReference type="OrthoDB" id="6068913at2759"/>
<dbReference type="GO" id="GO:0005216">
    <property type="term" value="F:monoatomic ion channel activity"/>
    <property type="evidence" value="ECO:0007669"/>
    <property type="project" value="InterPro"/>
</dbReference>
<gene>
    <name evidence="9" type="ORF">F8M41_001858</name>
</gene>
<keyword evidence="5 7" id="KW-0472">Membrane</keyword>
<dbReference type="Pfam" id="PF00520">
    <property type="entry name" value="Ion_trans"/>
    <property type="match status" value="1"/>
</dbReference>
<feature type="transmembrane region" description="Helical" evidence="7">
    <location>
        <begin position="642"/>
        <end position="659"/>
    </location>
</feature>
<dbReference type="GO" id="GO:0098703">
    <property type="term" value="P:calcium ion import across plasma membrane"/>
    <property type="evidence" value="ECO:0007669"/>
    <property type="project" value="TreeGrafter"/>
</dbReference>
<feature type="transmembrane region" description="Helical" evidence="7">
    <location>
        <begin position="665"/>
        <end position="684"/>
    </location>
</feature>
<accession>A0A8H3XF86</accession>
<dbReference type="Proteomes" id="UP000439903">
    <property type="component" value="Unassembled WGS sequence"/>
</dbReference>
<sequence length="932" mass="109694">MTSNSDNTYVNISIEMDPNKNKNKKILEIVCSPKLEHIAALHANNDISLWSIVSQESNEELLTNVKTINLANIRRNEKIDAISDYNYDLIRKIFAISDNKQFSISLDIIDHYNFKIFDFEIEEEIKLTFPDWQKEIDLLSFIDNGNIIMINAKDYRAYVFSSKRKDNMKYVCKLFIFNDTIHEITMWDIDDLSVKTRILIEWSHILQHIEISDDEELLVVCTEDKKSTETNLYIFSTETGINLSSLNSKFAIDRILIENLVNDNWVEYLRKELKDTNSITTPSKMTIDLITKIIMEKNYFPPYNNNNEFEGKFLKWSLELNDESVKLIVNKLNTSIKMQLDILPSLKNINGKDYIVHCEVLENDDFITITRIGVFIWTYKLSNIKMHYYWNDWNNFLENFVFEKKKLRSITDYWTSGRILPASSYETVLKNLHVKFGEKELFEEFLISNIEDEFYLTCYGKDLMEILIILKDDKWIRYLGHSCFEKCLQENTRNHLISKISILSIIFDNFNELSENHPAFIANMLSFIGFVIPSTIVNTKSTSSHISKYGRYYQLYNTSYIDILSSILWDRFQESFRIKFQNFLNSHPLFRDLIVMPITNFYNTSLFILLNITIYLGIWHLIFELRQFIFSPLTYFSSSWNILDLAAIISTTATSIYWLKNGSTPTWAITFSALFLEIKFILFFRPNKFFGIYLAIIMKTVDKVISFLIIFGLFILVFAHTLHLLIGSESELSQDLNTNIFTHFGSAAIASYYMMITGDTTPISLWVSNENIMIMLLMLIVSFFLLIYLMNLFIGILSNLISNEDNHVAYLTLKSEIIEEIELFYMLPHQRRKETWFPFVIFYECHIIKLREHIMDILKDKWSGYKAPYISEALNKVLLLPDEQPSLKEIERRIKNQSHTLKKIEKKIEDLPVLKQDIKELKESIEDMKTNK</sequence>
<dbReference type="PANTHER" id="PTHR10582">
    <property type="entry name" value="TRANSIENT RECEPTOR POTENTIAL ION CHANNEL PROTEIN"/>
    <property type="match status" value="1"/>
</dbReference>
<comment type="subcellular location">
    <subcellularLocation>
        <location evidence="1">Membrane</location>
        <topology evidence="1">Multi-pass membrane protein</topology>
    </subcellularLocation>
</comment>
<evidence type="ECO:0000256" key="6">
    <source>
        <dbReference type="SAM" id="Coils"/>
    </source>
</evidence>
<keyword evidence="6" id="KW-0175">Coiled coil</keyword>
<proteinExistence type="predicted"/>
<protein>
    <submittedName>
        <fullName evidence="9">Transient receptor potential cation channel subfamily a member 1-like</fullName>
    </submittedName>
</protein>
<evidence type="ECO:0000256" key="3">
    <source>
        <dbReference type="ARBA" id="ARBA00022737"/>
    </source>
</evidence>
<comment type="caution">
    <text evidence="9">The sequence shown here is derived from an EMBL/GenBank/DDBJ whole genome shotgun (WGS) entry which is preliminary data.</text>
</comment>
<evidence type="ECO:0000256" key="2">
    <source>
        <dbReference type="ARBA" id="ARBA00022692"/>
    </source>
</evidence>
<dbReference type="InterPro" id="IPR024862">
    <property type="entry name" value="TRPV"/>
</dbReference>
<dbReference type="PANTHER" id="PTHR10582:SF2">
    <property type="entry name" value="INACTIVE"/>
    <property type="match status" value="1"/>
</dbReference>
<feature type="transmembrane region" description="Helical" evidence="7">
    <location>
        <begin position="772"/>
        <end position="794"/>
    </location>
</feature>
<keyword evidence="9" id="KW-0675">Receptor</keyword>
<evidence type="ECO:0000256" key="4">
    <source>
        <dbReference type="ARBA" id="ARBA00022989"/>
    </source>
</evidence>
<dbReference type="AlphaFoldDB" id="A0A8H3XF86"/>
<dbReference type="GO" id="GO:0005886">
    <property type="term" value="C:plasma membrane"/>
    <property type="evidence" value="ECO:0007669"/>
    <property type="project" value="TreeGrafter"/>
</dbReference>
<feature type="domain" description="Ion transport" evidence="8">
    <location>
        <begin position="596"/>
        <end position="806"/>
    </location>
</feature>
<feature type="transmembrane region" description="Helical" evidence="7">
    <location>
        <begin position="601"/>
        <end position="622"/>
    </location>
</feature>